<dbReference type="EMBL" id="CP009788">
    <property type="protein sequence ID" value="AJE02830.1"/>
    <property type="molecule type" value="Genomic_DNA"/>
</dbReference>
<dbReference type="HOGENOM" id="CLU_149248_0_0_7"/>
<dbReference type="AlphaFoldDB" id="A0A0B5BE78"/>
<dbReference type="OrthoDB" id="5396528at2"/>
<dbReference type="InterPro" id="IPR035439">
    <property type="entry name" value="UPF0145_dom_sf"/>
</dbReference>
<feature type="chain" id="PRO_5002098920" description="Lipoprotein" evidence="1">
    <location>
        <begin position="24"/>
        <end position="121"/>
    </location>
</feature>
<feature type="signal peptide" evidence="1">
    <location>
        <begin position="1"/>
        <end position="23"/>
    </location>
</feature>
<evidence type="ECO:0000313" key="3">
    <source>
        <dbReference type="Proteomes" id="UP000057609"/>
    </source>
</evidence>
<dbReference type="STRING" id="345632.GPICK_05145"/>
<accession>A0A0B5BE78</accession>
<protein>
    <recommendedName>
        <fullName evidence="4">Lipoprotein</fullName>
    </recommendedName>
</protein>
<organism evidence="2 3">
    <name type="scientific">Geobacter pickeringii</name>
    <dbReference type="NCBI Taxonomy" id="345632"/>
    <lineage>
        <taxon>Bacteria</taxon>
        <taxon>Pseudomonadati</taxon>
        <taxon>Thermodesulfobacteriota</taxon>
        <taxon>Desulfuromonadia</taxon>
        <taxon>Geobacterales</taxon>
        <taxon>Geobacteraceae</taxon>
        <taxon>Geobacter</taxon>
    </lineage>
</organism>
<proteinExistence type="predicted"/>
<keyword evidence="3" id="KW-1185">Reference proteome</keyword>
<name>A0A0B5BE78_9BACT</name>
<evidence type="ECO:0000256" key="1">
    <source>
        <dbReference type="SAM" id="SignalP"/>
    </source>
</evidence>
<dbReference type="KEGG" id="gpi:GPICK_05145"/>
<dbReference type="RefSeq" id="WP_039741055.1">
    <property type="nucleotide sequence ID" value="NZ_CP009788.1"/>
</dbReference>
<dbReference type="SUPFAM" id="SSF117782">
    <property type="entry name" value="YbjQ-like"/>
    <property type="match status" value="1"/>
</dbReference>
<evidence type="ECO:0000313" key="2">
    <source>
        <dbReference type="EMBL" id="AJE02830.1"/>
    </source>
</evidence>
<sequence length="121" mass="13246">MSLFVRISRLSLPLLVMGAAACATVPPSATNGRELPPILAQDEIFRPYVKLGTVEVTRERFGAIDDLRNEADDWANEALETEAAKLGADAVILPEIRGEKSSYLFFPVTEIKAKGVAIKFR</sequence>
<evidence type="ECO:0008006" key="4">
    <source>
        <dbReference type="Google" id="ProtNLM"/>
    </source>
</evidence>
<dbReference type="Proteomes" id="UP000057609">
    <property type="component" value="Chromosome"/>
</dbReference>
<keyword evidence="1" id="KW-0732">Signal</keyword>
<dbReference type="PROSITE" id="PS51257">
    <property type="entry name" value="PROKAR_LIPOPROTEIN"/>
    <property type="match status" value="1"/>
</dbReference>
<gene>
    <name evidence="2" type="ORF">GPICK_05145</name>
</gene>
<reference evidence="2 3" key="1">
    <citation type="journal article" date="2015" name="Genome Announc.">
        <title>Complete Genome of Geobacter pickeringii G13T, a Metal-Reducing Isolate from Sedimentary Kaolin Deposits.</title>
        <authorList>
            <person name="Badalamenti J.P."/>
            <person name="Bond D.R."/>
        </authorList>
    </citation>
    <scope>NUCLEOTIDE SEQUENCE [LARGE SCALE GENOMIC DNA]</scope>
    <source>
        <strain evidence="2 3">G13</strain>
    </source>
</reference>